<dbReference type="EC" id="2.7.11.1" evidence="1"/>
<keyword evidence="11" id="KW-1185">Reference proteome</keyword>
<organism evidence="10 11">
    <name type="scientific">Apiospora saccharicola</name>
    <dbReference type="NCBI Taxonomy" id="335842"/>
    <lineage>
        <taxon>Eukaryota</taxon>
        <taxon>Fungi</taxon>
        <taxon>Dikarya</taxon>
        <taxon>Ascomycota</taxon>
        <taxon>Pezizomycotina</taxon>
        <taxon>Sordariomycetes</taxon>
        <taxon>Xylariomycetidae</taxon>
        <taxon>Amphisphaeriales</taxon>
        <taxon>Apiosporaceae</taxon>
        <taxon>Apiospora</taxon>
    </lineage>
</organism>
<proteinExistence type="predicted"/>
<dbReference type="PANTHER" id="PTHR47634">
    <property type="entry name" value="PROTEIN KINASE DOMAIN-CONTAINING PROTEIN-RELATED"/>
    <property type="match status" value="1"/>
</dbReference>
<dbReference type="InterPro" id="IPR000719">
    <property type="entry name" value="Prot_kinase_dom"/>
</dbReference>
<evidence type="ECO:0000259" key="9">
    <source>
        <dbReference type="PROSITE" id="PS50011"/>
    </source>
</evidence>
<evidence type="ECO:0000313" key="10">
    <source>
        <dbReference type="EMBL" id="KAK8046108.1"/>
    </source>
</evidence>
<keyword evidence="2" id="KW-0723">Serine/threonine-protein kinase</keyword>
<evidence type="ECO:0000256" key="6">
    <source>
        <dbReference type="ARBA" id="ARBA00022840"/>
    </source>
</evidence>
<keyword evidence="5" id="KW-0418">Kinase</keyword>
<dbReference type="SMART" id="SM00220">
    <property type="entry name" value="S_TKc"/>
    <property type="match status" value="1"/>
</dbReference>
<evidence type="ECO:0000256" key="2">
    <source>
        <dbReference type="ARBA" id="ARBA00022527"/>
    </source>
</evidence>
<sequence length="501" mass="56784">MTASLKRGAFLLCTKAPRVFRPRLLSRYSTQVSSPTKEYERLYELERYYDEESISKYRPGGYHPVRLHRQLRQRYRVVVKLGWGPSSTAWLAIDDKTSKYVAVKVGTGNADHANRDVLTQLTQSRPDNQGPKDKLKLFPTILDHFDIAGPNGTHPCIVTPPARCSVHAAQDKAAWGSGVFQLDVARSFTAQLVVATAFVHSRGYVHGGIHGRNLLLHSSSFLDGVSVEQLYEAYGDPRTKHEPIVRVGTKTPPTDPGVPSYLSRSTELAKPSHEFTLGEANLLLTDFGSAFRPSDKPRSKALLDHQHHPPESIFEPQSPLPFAGEIWTLGCVIFELVGHHLRSNPSWWVPDEEFIAQLVELQGIMPPEWWARWKERSDWFDDADRPLRNPASITSWDRWFEEFVQSPRRENGWGTMGADERKALLGLLKWMLAWKPGDRPDVMQVLEADWMTKWALPAYQKGLELQKSSSASSSLNRRWNTLDDDVDTLANGHRTEVITFS</sequence>
<evidence type="ECO:0000256" key="8">
    <source>
        <dbReference type="ARBA" id="ARBA00048679"/>
    </source>
</evidence>
<keyword evidence="6" id="KW-0067">ATP-binding</keyword>
<name>A0ABR1THK3_9PEZI</name>
<dbReference type="EMBL" id="JAQQWM010000009">
    <property type="protein sequence ID" value="KAK8046108.1"/>
    <property type="molecule type" value="Genomic_DNA"/>
</dbReference>
<protein>
    <recommendedName>
        <fullName evidence="1">non-specific serine/threonine protein kinase</fullName>
        <ecNumber evidence="1">2.7.11.1</ecNumber>
    </recommendedName>
</protein>
<gene>
    <name evidence="10" type="ORF">PG996_014172</name>
</gene>
<dbReference type="InterPro" id="IPR051334">
    <property type="entry name" value="SRPK"/>
</dbReference>
<dbReference type="SUPFAM" id="SSF56112">
    <property type="entry name" value="Protein kinase-like (PK-like)"/>
    <property type="match status" value="1"/>
</dbReference>
<accession>A0ABR1THK3</accession>
<reference evidence="10 11" key="1">
    <citation type="submission" date="2023-01" db="EMBL/GenBank/DDBJ databases">
        <title>Analysis of 21 Apiospora genomes using comparative genomics revels a genus with tremendous synthesis potential of carbohydrate active enzymes and secondary metabolites.</title>
        <authorList>
            <person name="Sorensen T."/>
        </authorList>
    </citation>
    <scope>NUCLEOTIDE SEQUENCE [LARGE SCALE GENOMIC DNA]</scope>
    <source>
        <strain evidence="10 11">CBS 83171</strain>
    </source>
</reference>
<dbReference type="PANTHER" id="PTHR47634:SF9">
    <property type="entry name" value="PROTEIN KINASE DOMAIN-CONTAINING PROTEIN-RELATED"/>
    <property type="match status" value="1"/>
</dbReference>
<keyword evidence="3" id="KW-0808">Transferase</keyword>
<evidence type="ECO:0000313" key="11">
    <source>
        <dbReference type="Proteomes" id="UP001446871"/>
    </source>
</evidence>
<evidence type="ECO:0000256" key="4">
    <source>
        <dbReference type="ARBA" id="ARBA00022741"/>
    </source>
</evidence>
<dbReference type="PROSITE" id="PS50011">
    <property type="entry name" value="PROTEIN_KINASE_DOM"/>
    <property type="match status" value="1"/>
</dbReference>
<evidence type="ECO:0000256" key="1">
    <source>
        <dbReference type="ARBA" id="ARBA00012513"/>
    </source>
</evidence>
<evidence type="ECO:0000256" key="7">
    <source>
        <dbReference type="ARBA" id="ARBA00047899"/>
    </source>
</evidence>
<comment type="caution">
    <text evidence="10">The sequence shown here is derived from an EMBL/GenBank/DDBJ whole genome shotgun (WGS) entry which is preliminary data.</text>
</comment>
<dbReference type="InterPro" id="IPR011009">
    <property type="entry name" value="Kinase-like_dom_sf"/>
</dbReference>
<comment type="catalytic activity">
    <reaction evidence="8">
        <text>L-seryl-[protein] + ATP = O-phospho-L-seryl-[protein] + ADP + H(+)</text>
        <dbReference type="Rhea" id="RHEA:17989"/>
        <dbReference type="Rhea" id="RHEA-COMP:9863"/>
        <dbReference type="Rhea" id="RHEA-COMP:11604"/>
        <dbReference type="ChEBI" id="CHEBI:15378"/>
        <dbReference type="ChEBI" id="CHEBI:29999"/>
        <dbReference type="ChEBI" id="CHEBI:30616"/>
        <dbReference type="ChEBI" id="CHEBI:83421"/>
        <dbReference type="ChEBI" id="CHEBI:456216"/>
        <dbReference type="EC" id="2.7.11.1"/>
    </reaction>
</comment>
<dbReference type="Proteomes" id="UP001446871">
    <property type="component" value="Unassembled WGS sequence"/>
</dbReference>
<dbReference type="Gene3D" id="1.10.510.10">
    <property type="entry name" value="Transferase(Phosphotransferase) domain 1"/>
    <property type="match status" value="1"/>
</dbReference>
<evidence type="ECO:0000256" key="5">
    <source>
        <dbReference type="ARBA" id="ARBA00022777"/>
    </source>
</evidence>
<evidence type="ECO:0000256" key="3">
    <source>
        <dbReference type="ARBA" id="ARBA00022679"/>
    </source>
</evidence>
<comment type="catalytic activity">
    <reaction evidence="7">
        <text>L-threonyl-[protein] + ATP = O-phospho-L-threonyl-[protein] + ADP + H(+)</text>
        <dbReference type="Rhea" id="RHEA:46608"/>
        <dbReference type="Rhea" id="RHEA-COMP:11060"/>
        <dbReference type="Rhea" id="RHEA-COMP:11605"/>
        <dbReference type="ChEBI" id="CHEBI:15378"/>
        <dbReference type="ChEBI" id="CHEBI:30013"/>
        <dbReference type="ChEBI" id="CHEBI:30616"/>
        <dbReference type="ChEBI" id="CHEBI:61977"/>
        <dbReference type="ChEBI" id="CHEBI:456216"/>
        <dbReference type="EC" id="2.7.11.1"/>
    </reaction>
</comment>
<feature type="domain" description="Protein kinase" evidence="9">
    <location>
        <begin position="75"/>
        <end position="451"/>
    </location>
</feature>
<keyword evidence="4" id="KW-0547">Nucleotide-binding</keyword>
<dbReference type="Gene3D" id="3.30.200.20">
    <property type="entry name" value="Phosphorylase Kinase, domain 1"/>
    <property type="match status" value="1"/>
</dbReference>